<protein>
    <submittedName>
        <fullName evidence="2">Uncharacterized protein</fullName>
    </submittedName>
</protein>
<proteinExistence type="predicted"/>
<sequence>MASQKEKEASQDKLERKDKRKRIDESIEHCTHVLSVLLQKPEMWCHPTFRTVRECIQVMKANPQQFPPVIGDNTPDGTAYSDNNAVSRKIPSLTPSYISGIAQYKDVDVALSPILQVVSATMKYESSTEGKKSNSIHFTHLRLCDGSNDVMVGRLSMHISHEGNKLRPGDIIQLDVFTPLRFTPSGENDGDHRLPAVVIHNYSRIGYAAPRNELNNPIHCVNVTDSIPPVVPTPSDGAHLDDGMEPLIEVTCTAGSRYCSLYGVNAVVCICDANPPSKIDLEIVHQFCYFATTDVQNMNNKKKRNMLYWWFMTNHYNICGKGNRKKPPACLLAAIRKAYPEANGRYVPYEAK</sequence>
<evidence type="ECO:0000313" key="2">
    <source>
        <dbReference type="EMBL" id="KAL3775775.1"/>
    </source>
</evidence>
<dbReference type="Proteomes" id="UP001530400">
    <property type="component" value="Unassembled WGS sequence"/>
</dbReference>
<name>A0ABD3NIQ1_9STRA</name>
<comment type="caution">
    <text evidence="2">The sequence shown here is derived from an EMBL/GenBank/DDBJ whole genome shotgun (WGS) entry which is preliminary data.</text>
</comment>
<evidence type="ECO:0000313" key="3">
    <source>
        <dbReference type="Proteomes" id="UP001530400"/>
    </source>
</evidence>
<reference evidence="2 3" key="1">
    <citation type="submission" date="2024-10" db="EMBL/GenBank/DDBJ databases">
        <title>Updated reference genomes for cyclostephanoid diatoms.</title>
        <authorList>
            <person name="Roberts W.R."/>
            <person name="Alverson A.J."/>
        </authorList>
    </citation>
    <scope>NUCLEOTIDE SEQUENCE [LARGE SCALE GENOMIC DNA]</scope>
    <source>
        <strain evidence="2 3">AJA010-31</strain>
    </source>
</reference>
<evidence type="ECO:0000256" key="1">
    <source>
        <dbReference type="SAM" id="MobiDB-lite"/>
    </source>
</evidence>
<organism evidence="2 3">
    <name type="scientific">Cyclotella atomus</name>
    <dbReference type="NCBI Taxonomy" id="382360"/>
    <lineage>
        <taxon>Eukaryota</taxon>
        <taxon>Sar</taxon>
        <taxon>Stramenopiles</taxon>
        <taxon>Ochrophyta</taxon>
        <taxon>Bacillariophyta</taxon>
        <taxon>Coscinodiscophyceae</taxon>
        <taxon>Thalassiosirophycidae</taxon>
        <taxon>Stephanodiscales</taxon>
        <taxon>Stephanodiscaceae</taxon>
        <taxon>Cyclotella</taxon>
    </lineage>
</organism>
<dbReference type="EMBL" id="JALLPJ020001136">
    <property type="protein sequence ID" value="KAL3775775.1"/>
    <property type="molecule type" value="Genomic_DNA"/>
</dbReference>
<dbReference type="AlphaFoldDB" id="A0ABD3NIQ1"/>
<gene>
    <name evidence="2" type="ORF">ACHAWO_003624</name>
</gene>
<keyword evidence="3" id="KW-1185">Reference proteome</keyword>
<feature type="region of interest" description="Disordered" evidence="1">
    <location>
        <begin position="1"/>
        <end position="20"/>
    </location>
</feature>
<accession>A0ABD3NIQ1</accession>